<dbReference type="EMBL" id="JAUSTR010000003">
    <property type="protein sequence ID" value="MDQ0162313.1"/>
    <property type="molecule type" value="Genomic_DNA"/>
</dbReference>
<dbReference type="GO" id="GO:0016301">
    <property type="term" value="F:kinase activity"/>
    <property type="evidence" value="ECO:0007669"/>
    <property type="project" value="UniProtKB-KW"/>
</dbReference>
<dbReference type="InterPro" id="IPR027417">
    <property type="entry name" value="P-loop_NTPase"/>
</dbReference>
<dbReference type="Gene3D" id="3.40.50.300">
    <property type="entry name" value="P-loop containing nucleotide triphosphate hydrolases"/>
    <property type="match status" value="1"/>
</dbReference>
<keyword evidence="1" id="KW-0808">Transferase</keyword>
<accession>A0ABT9VMV5</accession>
<sequence length="282" mass="31857">MEIYVLTGPSGTGKSTSALSVAYQYNIPAMIDDGLLIYNGKRVAGTSAKFEKNTMKAVKRAIFHDDKHAKEVKDAIKNLNINKILLIGTSVNMVKKIAKKLELGEIDHYLTVEDVRTSSEISIALYTRRTEGKHVIPIPYVQVDQSFFKKIISKGKSFFSPQKEKIGETTIVQPNFQKGSIHISEGVLQKIIKLICKEIEIIDHVHSIDVKLTGEPYLIIEVTAKQIPNENIMNVHQKAQQKIFTDFNQYMNVELSSIHIKVKKLQMNESVNKEFKRSIASK</sequence>
<comment type="caution">
    <text evidence="1">The sequence shown here is derived from an EMBL/GenBank/DDBJ whole genome shotgun (WGS) entry which is preliminary data.</text>
</comment>
<dbReference type="CDD" id="cd02019">
    <property type="entry name" value="NK"/>
    <property type="match status" value="1"/>
</dbReference>
<dbReference type="RefSeq" id="WP_419151781.1">
    <property type="nucleotide sequence ID" value="NZ_JAUSTR010000003.1"/>
</dbReference>
<evidence type="ECO:0000313" key="2">
    <source>
        <dbReference type="Proteomes" id="UP001225646"/>
    </source>
</evidence>
<evidence type="ECO:0000313" key="1">
    <source>
        <dbReference type="EMBL" id="MDQ0162313.1"/>
    </source>
</evidence>
<proteinExistence type="predicted"/>
<gene>
    <name evidence="1" type="ORF">J2S06_001389</name>
</gene>
<organism evidence="1 2">
    <name type="scientific">Aeribacillus alveayuensis</name>
    <dbReference type="NCBI Taxonomy" id="279215"/>
    <lineage>
        <taxon>Bacteria</taxon>
        <taxon>Bacillati</taxon>
        <taxon>Bacillota</taxon>
        <taxon>Bacilli</taxon>
        <taxon>Bacillales</taxon>
        <taxon>Bacillaceae</taxon>
        <taxon>Aeribacillus</taxon>
    </lineage>
</organism>
<dbReference type="SUPFAM" id="SSF52540">
    <property type="entry name" value="P-loop containing nucleoside triphosphate hydrolases"/>
    <property type="match status" value="1"/>
</dbReference>
<name>A0ABT9VMV5_9BACI</name>
<dbReference type="Proteomes" id="UP001225646">
    <property type="component" value="Unassembled WGS sequence"/>
</dbReference>
<reference evidence="1 2" key="1">
    <citation type="submission" date="2023-07" db="EMBL/GenBank/DDBJ databases">
        <title>Genomic Encyclopedia of Type Strains, Phase IV (KMG-IV): sequencing the most valuable type-strain genomes for metagenomic binning, comparative biology and taxonomic classification.</title>
        <authorList>
            <person name="Goeker M."/>
        </authorList>
    </citation>
    <scope>NUCLEOTIDE SEQUENCE [LARGE SCALE GENOMIC DNA]</scope>
    <source>
        <strain evidence="1 2">DSM 19092</strain>
    </source>
</reference>
<keyword evidence="2" id="KW-1185">Reference proteome</keyword>
<protein>
    <submittedName>
        <fullName evidence="1">Adenylate kinase family enzyme/uncharacterized alkaline shock family protein YloU</fullName>
    </submittedName>
</protein>
<keyword evidence="1" id="KW-0418">Kinase</keyword>